<dbReference type="Proteomes" id="UP001345963">
    <property type="component" value="Unassembled WGS sequence"/>
</dbReference>
<organism evidence="2 3">
    <name type="scientific">Ataeniobius toweri</name>
    <dbReference type="NCBI Taxonomy" id="208326"/>
    <lineage>
        <taxon>Eukaryota</taxon>
        <taxon>Metazoa</taxon>
        <taxon>Chordata</taxon>
        <taxon>Craniata</taxon>
        <taxon>Vertebrata</taxon>
        <taxon>Euteleostomi</taxon>
        <taxon>Actinopterygii</taxon>
        <taxon>Neopterygii</taxon>
        <taxon>Teleostei</taxon>
        <taxon>Neoteleostei</taxon>
        <taxon>Acanthomorphata</taxon>
        <taxon>Ovalentaria</taxon>
        <taxon>Atherinomorphae</taxon>
        <taxon>Cyprinodontiformes</taxon>
        <taxon>Goodeidae</taxon>
        <taxon>Ataeniobius</taxon>
    </lineage>
</organism>
<proteinExistence type="predicted"/>
<evidence type="ECO:0000313" key="2">
    <source>
        <dbReference type="EMBL" id="MED6236037.1"/>
    </source>
</evidence>
<sequence length="97" mass="10865">MNLSSLGQPCKEICQQRIREPKVFQAGWKLQKEEGKSKKDPGLQDPLSLSLNGKYCGQTSGQQKERKAPGSLGYTCDPPEIQVVIKEEDENWTVSEN</sequence>
<evidence type="ECO:0000313" key="3">
    <source>
        <dbReference type="Proteomes" id="UP001345963"/>
    </source>
</evidence>
<keyword evidence="3" id="KW-1185">Reference proteome</keyword>
<feature type="non-terminal residue" evidence="2">
    <location>
        <position position="97"/>
    </location>
</feature>
<gene>
    <name evidence="2" type="ORF">ATANTOWER_003513</name>
</gene>
<feature type="region of interest" description="Disordered" evidence="1">
    <location>
        <begin position="31"/>
        <end position="75"/>
    </location>
</feature>
<reference evidence="2 3" key="1">
    <citation type="submission" date="2021-07" db="EMBL/GenBank/DDBJ databases">
        <authorList>
            <person name="Palmer J.M."/>
        </authorList>
    </citation>
    <scope>NUCLEOTIDE SEQUENCE [LARGE SCALE GENOMIC DNA]</scope>
    <source>
        <strain evidence="2 3">AT_MEX2019</strain>
        <tissue evidence="2">Muscle</tissue>
    </source>
</reference>
<evidence type="ECO:0000256" key="1">
    <source>
        <dbReference type="SAM" id="MobiDB-lite"/>
    </source>
</evidence>
<name>A0ABU7ADF2_9TELE</name>
<dbReference type="EMBL" id="JAHUTI010011211">
    <property type="protein sequence ID" value="MED6236037.1"/>
    <property type="molecule type" value="Genomic_DNA"/>
</dbReference>
<feature type="compositionally biased region" description="Polar residues" evidence="1">
    <location>
        <begin position="47"/>
        <end position="62"/>
    </location>
</feature>
<comment type="caution">
    <text evidence="2">The sequence shown here is derived from an EMBL/GenBank/DDBJ whole genome shotgun (WGS) entry which is preliminary data.</text>
</comment>
<protein>
    <submittedName>
        <fullName evidence="2">Uncharacterized protein</fullName>
    </submittedName>
</protein>
<accession>A0ABU7ADF2</accession>
<feature type="compositionally biased region" description="Basic and acidic residues" evidence="1">
    <location>
        <begin position="31"/>
        <end position="42"/>
    </location>
</feature>